<feature type="domain" description="Glutamine amidotransferase type-2" evidence="3">
    <location>
        <begin position="21"/>
        <end position="317"/>
    </location>
</feature>
<dbReference type="Proteomes" id="UP000009045">
    <property type="component" value="Chromosome"/>
</dbReference>
<gene>
    <name evidence="4" type="primary">glxB</name>
    <name evidence="4" type="ordered locus">SM11_chr3558</name>
</gene>
<dbReference type="PANTHER" id="PTHR11907">
    <property type="entry name" value="AMIDOPHOSPHORIBOSYLTRANSFERASE"/>
    <property type="match status" value="1"/>
</dbReference>
<dbReference type="GO" id="GO:0016740">
    <property type="term" value="F:transferase activity"/>
    <property type="evidence" value="ECO:0007669"/>
    <property type="project" value="UniProtKB-KW"/>
</dbReference>
<evidence type="ECO:0000313" key="5">
    <source>
        <dbReference type="Proteomes" id="UP000009045"/>
    </source>
</evidence>
<evidence type="ECO:0000256" key="2">
    <source>
        <dbReference type="ARBA" id="ARBA00022962"/>
    </source>
</evidence>
<keyword evidence="1 4" id="KW-0808">Transferase</keyword>
<dbReference type="EMBL" id="CP001830">
    <property type="protein sequence ID" value="AEH80787.1"/>
    <property type="molecule type" value="Genomic_DNA"/>
</dbReference>
<accession>F7X338</accession>
<dbReference type="KEGG" id="smx:SM11_chr3558"/>
<reference evidence="4 5" key="1">
    <citation type="journal article" date="2011" name="J. Biotechnol.">
        <title>The complete genome sequence of the dominant Sinorhizobium meliloti field isolate SM11 extends the S. meliloti pan-genome.</title>
        <authorList>
            <person name="Schneiker-Bekel S."/>
            <person name="Wibberg D."/>
            <person name="Bekel T."/>
            <person name="Blom J."/>
            <person name="Linke B."/>
            <person name="Neuweger H."/>
            <person name="Stiens M."/>
            <person name="Vorholter F.J."/>
            <person name="Weidner S."/>
            <person name="Goesmann A."/>
            <person name="Puhler A."/>
            <person name="Schluter A."/>
        </authorList>
    </citation>
    <scope>NUCLEOTIDE SEQUENCE [LARGE SCALE GENOMIC DNA]</scope>
    <source>
        <strain evidence="4 5">SM11</strain>
    </source>
</reference>
<dbReference type="PROSITE" id="PS51278">
    <property type="entry name" value="GATASE_TYPE_2"/>
    <property type="match status" value="1"/>
</dbReference>
<name>F7X338_SINMM</name>
<dbReference type="HOGENOM" id="CLU_077077_0_0_5"/>
<dbReference type="Gene3D" id="3.60.20.10">
    <property type="entry name" value="Glutamine Phosphoribosylpyrophosphate, subunit 1, domain 1"/>
    <property type="match status" value="1"/>
</dbReference>
<dbReference type="SUPFAM" id="SSF56235">
    <property type="entry name" value="N-terminal nucleophile aminohydrolases (Ntn hydrolases)"/>
    <property type="match status" value="1"/>
</dbReference>
<dbReference type="Pfam" id="PF13522">
    <property type="entry name" value="GATase_6"/>
    <property type="match status" value="1"/>
</dbReference>
<dbReference type="CDD" id="cd01907">
    <property type="entry name" value="GlxB"/>
    <property type="match status" value="1"/>
</dbReference>
<dbReference type="InterPro" id="IPR029055">
    <property type="entry name" value="Ntn_hydrolases_N"/>
</dbReference>
<evidence type="ECO:0000313" key="4">
    <source>
        <dbReference type="EMBL" id="AEH80787.1"/>
    </source>
</evidence>
<dbReference type="PATRIC" id="fig|707241.3.peg.3714"/>
<protein>
    <submittedName>
        <fullName evidence="4">Amidophosphoribosyl transferase-like protein</fullName>
    </submittedName>
</protein>
<evidence type="ECO:0000256" key="1">
    <source>
        <dbReference type="ARBA" id="ARBA00022679"/>
    </source>
</evidence>
<keyword evidence="2" id="KW-0315">Glutamine amidotransferase</keyword>
<dbReference type="AlphaFoldDB" id="F7X338"/>
<sequence length="320" mass="34130">MVPRLRASIVPCTNGGTTRMCGIVGLFLKDSRLEPQLGQLLSDMLITMTDRGPDSAGLAIYGSATEGKAKVTIQSAKPEIDFADLERDLAEAGVPARVAVKSTHAVVAIAAARLADVRAVLAAIRPDVRIMGAGDSVEIYKEVGLPKDVVARFDVRSMGGSHGIGHTRMATESAVTTLGAHPFSTGSDQCLVHNGSLSNHNNLRRELIREGIAFETQNDTEVAAAYLTAEMAKGKDLGQALTGALDDLDGFFTFVVGTKSGFGVVRDPIACKPAVMAETDRYVAFGSEYRALVNLPDIESARIWEPEPATVYFWDHQKAA</sequence>
<proteinExistence type="predicted"/>
<dbReference type="InterPro" id="IPR017932">
    <property type="entry name" value="GATase_2_dom"/>
</dbReference>
<organism evidence="4 5">
    <name type="scientific">Sinorhizobium meliloti (strain SM11)</name>
    <dbReference type="NCBI Taxonomy" id="707241"/>
    <lineage>
        <taxon>Bacteria</taxon>
        <taxon>Pseudomonadati</taxon>
        <taxon>Pseudomonadota</taxon>
        <taxon>Alphaproteobacteria</taxon>
        <taxon>Hyphomicrobiales</taxon>
        <taxon>Rhizobiaceae</taxon>
        <taxon>Sinorhizobium/Ensifer group</taxon>
        <taxon>Sinorhizobium</taxon>
    </lineage>
</organism>
<evidence type="ECO:0000259" key="3">
    <source>
        <dbReference type="PROSITE" id="PS51278"/>
    </source>
</evidence>